<proteinExistence type="predicted"/>
<feature type="compositionally biased region" description="Pro residues" evidence="1">
    <location>
        <begin position="467"/>
        <end position="478"/>
    </location>
</feature>
<gene>
    <name evidence="2" type="ORF">FNH09_22335</name>
</gene>
<organism evidence="2 3">
    <name type="scientific">Streptomyces adustus</name>
    <dbReference type="NCBI Taxonomy" id="1609272"/>
    <lineage>
        <taxon>Bacteria</taxon>
        <taxon>Bacillati</taxon>
        <taxon>Actinomycetota</taxon>
        <taxon>Actinomycetes</taxon>
        <taxon>Kitasatosporales</taxon>
        <taxon>Streptomycetaceae</taxon>
        <taxon>Streptomyces</taxon>
    </lineage>
</organism>
<accession>A0A5N8VF54</accession>
<evidence type="ECO:0000313" key="3">
    <source>
        <dbReference type="Proteomes" id="UP000325849"/>
    </source>
</evidence>
<feature type="region of interest" description="Disordered" evidence="1">
    <location>
        <begin position="459"/>
        <end position="497"/>
    </location>
</feature>
<keyword evidence="3" id="KW-1185">Reference proteome</keyword>
<evidence type="ECO:0000313" key="2">
    <source>
        <dbReference type="EMBL" id="MPY33877.1"/>
    </source>
</evidence>
<sequence length="712" mass="77160">MNGDFPNIDTPEPVGPIWTGGFEQTVVSQGGVDYTLLYLPDKHNDLMQQAGKPPVYYWVPNGVRLAEKPNRDFKFFFLHFAGVQTGSTTVGVIPGMTREITGGALSFTITSAPPDGVLPKAHQQILDQWKDKGDRYTMYRSSAPTPTLGDAAFLRPLPIASNNVSVTNASMNPDGSLTTEGGTDPFFWKMQGQGPGATNPLAENSFTCMMGSTAAQIVAAGFKANQSLVAVVENVQIPMWAPITSLTMTSDWHRVFDHLSVAAQGHYFWSSADVKATWNEMRLSGAIKVDIEIDKTLPGSDDQEKTINKFIEMLIPMWIEQAKQVIFQPMPTIPDAQVPADSGGCLGSGWGLGVGVTMDFRHDQVDIANSFQFQSDQRYLQPSAIGGTLDGLADLLAKDPGQLRKYFGELYLDDFDRMITVACKPVVNWPDPEKQWMGDPVNFVGVEVGYPNTSGALQWSGTTFSPPQKPSDVVPPTPTEGLPTQATQAPGAASPSATPSAFLTFADGNTSTTWFARITQKSAIDVAKPPEGWVPDKMYVKRKIVFDPPASDTDSPYLRQRVEKSEVDLDGDDGTLTNDLSLPVKCDHVGVLSVGPIMLGGHLAGNWTADVAFKPHGTRADGTSREDDVVTFSFTAEDQHTPRYWTIYTGQPDFIPTFSYQVTINRNADIGDAAPPNDGWVGQWVDHAGNGPVTVLPPRVTDPGVTVLNPAA</sequence>
<dbReference type="Proteomes" id="UP000325849">
    <property type="component" value="Unassembled WGS sequence"/>
</dbReference>
<dbReference type="RefSeq" id="WP_152890747.1">
    <property type="nucleotide sequence ID" value="NZ_VJZD01000091.1"/>
</dbReference>
<evidence type="ECO:0000256" key="1">
    <source>
        <dbReference type="SAM" id="MobiDB-lite"/>
    </source>
</evidence>
<name>A0A5N8VF54_9ACTN</name>
<comment type="caution">
    <text evidence="2">The sequence shown here is derived from an EMBL/GenBank/DDBJ whole genome shotgun (WGS) entry which is preliminary data.</text>
</comment>
<feature type="compositionally biased region" description="Low complexity" evidence="1">
    <location>
        <begin position="483"/>
        <end position="497"/>
    </location>
</feature>
<dbReference type="OrthoDB" id="8864980at2"/>
<reference evidence="2 3" key="1">
    <citation type="submission" date="2019-07" db="EMBL/GenBank/DDBJ databases">
        <title>New species of Amycolatopsis and Streptomyces.</title>
        <authorList>
            <person name="Duangmal K."/>
            <person name="Teo W.F.A."/>
            <person name="Lipun K."/>
        </authorList>
    </citation>
    <scope>NUCLEOTIDE SEQUENCE [LARGE SCALE GENOMIC DNA]</scope>
    <source>
        <strain evidence="2 3">NBRC 109810</strain>
    </source>
</reference>
<protein>
    <submittedName>
        <fullName evidence="2">Uncharacterized protein</fullName>
    </submittedName>
</protein>
<dbReference type="EMBL" id="VJZD01000091">
    <property type="protein sequence ID" value="MPY33877.1"/>
    <property type="molecule type" value="Genomic_DNA"/>
</dbReference>
<dbReference type="AlphaFoldDB" id="A0A5N8VF54"/>